<gene>
    <name evidence="1" type="ORF">K5I21_24965</name>
</gene>
<protein>
    <submittedName>
        <fullName evidence="1">Uncharacterized protein</fullName>
    </submittedName>
</protein>
<evidence type="ECO:0000313" key="2">
    <source>
        <dbReference type="Proteomes" id="UP001203136"/>
    </source>
</evidence>
<reference evidence="1" key="1">
    <citation type="journal article" date="2022" name="Cell Host Microbe">
        <title>Colonization of the live biotherapeutic product VE303 and modulation of the microbiota and metabolites in healthy volunteers.</title>
        <authorList>
            <person name="Dsouza M."/>
            <person name="Menon R."/>
            <person name="Crossette E."/>
            <person name="Bhattarai S.K."/>
            <person name="Schneider J."/>
            <person name="Kim Y.G."/>
            <person name="Reddy S."/>
            <person name="Caballero S."/>
            <person name="Felix C."/>
            <person name="Cornacchione L."/>
            <person name="Hendrickson J."/>
            <person name="Watson A.R."/>
            <person name="Minot S.S."/>
            <person name="Greenfield N."/>
            <person name="Schopf L."/>
            <person name="Szabady R."/>
            <person name="Patarroyo J."/>
            <person name="Smith W."/>
            <person name="Harrison P."/>
            <person name="Kuijper E.J."/>
            <person name="Kelly C.P."/>
            <person name="Olle B."/>
            <person name="Bobilev D."/>
            <person name="Silber J.L."/>
            <person name="Bucci V."/>
            <person name="Roberts B."/>
            <person name="Faith J."/>
            <person name="Norman J.M."/>
        </authorList>
    </citation>
    <scope>NUCLEOTIDE SEQUENCE</scope>
    <source>
        <strain evidence="1">VE303-04</strain>
    </source>
</reference>
<proteinExistence type="predicted"/>
<accession>A0AAW5FB57</accession>
<dbReference type="AlphaFoldDB" id="A0AAW5FB57"/>
<comment type="caution">
    <text evidence="1">The sequence shown here is derived from an EMBL/GenBank/DDBJ whole genome shotgun (WGS) entry which is preliminary data.</text>
</comment>
<sequence>MAGLNMQMEWKTRLCQVGEKLGYFHAWEYYSKPLEASPLMGGAPAGIFSKMFGIVEFSDGVRRVDPSEIVFCDEENQMLSEMEKMRKEKEAND</sequence>
<name>A0AAW5FB57_CLOSY</name>
<dbReference type="Proteomes" id="UP001203136">
    <property type="component" value="Unassembled WGS sequence"/>
</dbReference>
<organism evidence="1 2">
    <name type="scientific">Clostridium symbiosum</name>
    <name type="common">Bacteroides symbiosus</name>
    <dbReference type="NCBI Taxonomy" id="1512"/>
    <lineage>
        <taxon>Bacteria</taxon>
        <taxon>Bacillati</taxon>
        <taxon>Bacillota</taxon>
        <taxon>Clostridia</taxon>
        <taxon>Lachnospirales</taxon>
        <taxon>Lachnospiraceae</taxon>
        <taxon>Otoolea</taxon>
    </lineage>
</organism>
<dbReference type="EMBL" id="JAINVB010000002">
    <property type="protein sequence ID" value="MCK0089061.1"/>
    <property type="molecule type" value="Genomic_DNA"/>
</dbReference>
<evidence type="ECO:0000313" key="1">
    <source>
        <dbReference type="EMBL" id="MCK0089061.1"/>
    </source>
</evidence>
<dbReference type="RefSeq" id="WP_024738775.1">
    <property type="nucleotide sequence ID" value="NZ_JAINVB010000002.1"/>
</dbReference>